<sequence>MRIKYSASLEATNDKYLKPAIGYIIGRKTGGTTSNNTMPASSSVNCIDKGKLYSFKEGGFLGIGSTTYNQYEYVATTKREIGREG</sequence>
<protein>
    <submittedName>
        <fullName evidence="1">Uncharacterized protein</fullName>
    </submittedName>
</protein>
<evidence type="ECO:0000313" key="2">
    <source>
        <dbReference type="Proteomes" id="UP000032737"/>
    </source>
</evidence>
<dbReference type="HOGENOM" id="CLU_2505162_0_0_14"/>
<name>U4KQ69_9MOLU</name>
<accession>U4KQ69</accession>
<dbReference type="AlphaFoldDB" id="U4KQ69"/>
<keyword evidence="2" id="KW-1185">Reference proteome</keyword>
<reference evidence="1 2" key="1">
    <citation type="journal article" date="2013" name="J. Mol. Microbiol. Biotechnol.">
        <title>Analysis of the Complete Genomes of Acholeplasma brassicae , A. palmae and A. laidlawii and Their Comparison to the Obligate Parasites from ' Candidatus Phytoplasma'.</title>
        <authorList>
            <person name="Kube M."/>
            <person name="Siewert C."/>
            <person name="Migdoll A.M."/>
            <person name="Duduk B."/>
            <person name="Holz S."/>
            <person name="Rabus R."/>
            <person name="Seemuller E."/>
            <person name="Mitrovic J."/>
            <person name="Muller I."/>
            <person name="Buttner C."/>
            <person name="Reinhardt R."/>
        </authorList>
    </citation>
    <scope>NUCLEOTIDE SEQUENCE [LARGE SCALE GENOMIC DNA]</scope>
    <source>
        <strain evidence="2">0502</strain>
    </source>
</reference>
<evidence type="ECO:0000313" key="1">
    <source>
        <dbReference type="EMBL" id="CCV66551.1"/>
    </source>
</evidence>
<dbReference type="KEGG" id="abra:BN85315300"/>
<dbReference type="EMBL" id="FO681348">
    <property type="protein sequence ID" value="CCV66551.1"/>
    <property type="molecule type" value="Genomic_DNA"/>
</dbReference>
<dbReference type="Proteomes" id="UP000032737">
    <property type="component" value="Chromosome"/>
</dbReference>
<dbReference type="STRING" id="61635.BN85315300"/>
<gene>
    <name evidence="1" type="ORF">BN85315300</name>
</gene>
<organism evidence="1 2">
    <name type="scientific">Acholeplasma brassicae</name>
    <dbReference type="NCBI Taxonomy" id="61635"/>
    <lineage>
        <taxon>Bacteria</taxon>
        <taxon>Bacillati</taxon>
        <taxon>Mycoplasmatota</taxon>
        <taxon>Mollicutes</taxon>
        <taxon>Acholeplasmatales</taxon>
        <taxon>Acholeplasmataceae</taxon>
        <taxon>Acholeplasma</taxon>
    </lineage>
</organism>
<proteinExistence type="predicted"/>